<name>A0A2Z6B0H9_9BACT</name>
<keyword evidence="4" id="KW-0862">Zinc</keyword>
<dbReference type="GO" id="GO:0008237">
    <property type="term" value="F:metallopeptidase activity"/>
    <property type="evidence" value="ECO:0007669"/>
    <property type="project" value="UniProtKB-KW"/>
</dbReference>
<dbReference type="Pfam" id="PF04002">
    <property type="entry name" value="RadC"/>
    <property type="match status" value="1"/>
</dbReference>
<evidence type="ECO:0000313" key="9">
    <source>
        <dbReference type="Proteomes" id="UP000269883"/>
    </source>
</evidence>
<dbReference type="OrthoDB" id="9804482at2"/>
<dbReference type="CDD" id="cd08071">
    <property type="entry name" value="MPN_DUF2466"/>
    <property type="match status" value="1"/>
</dbReference>
<dbReference type="NCBIfam" id="NF000642">
    <property type="entry name" value="PRK00024.1"/>
    <property type="match status" value="1"/>
</dbReference>
<comment type="similarity">
    <text evidence="6">Belongs to the UPF0758 family.</text>
</comment>
<dbReference type="RefSeq" id="WP_126379525.1">
    <property type="nucleotide sequence ID" value="NZ_AP017378.1"/>
</dbReference>
<keyword evidence="2" id="KW-0479">Metal-binding</keyword>
<dbReference type="InterPro" id="IPR046778">
    <property type="entry name" value="UPF0758_N"/>
</dbReference>
<dbReference type="SUPFAM" id="SSF47781">
    <property type="entry name" value="RuvA domain 2-like"/>
    <property type="match status" value="1"/>
</dbReference>
<dbReference type="KEGG" id="dfl:DFE_2232"/>
<accession>A0A2Z6B0H9</accession>
<evidence type="ECO:0000256" key="3">
    <source>
        <dbReference type="ARBA" id="ARBA00022801"/>
    </source>
</evidence>
<evidence type="ECO:0000256" key="5">
    <source>
        <dbReference type="ARBA" id="ARBA00023049"/>
    </source>
</evidence>
<keyword evidence="3" id="KW-0378">Hydrolase</keyword>
<dbReference type="InterPro" id="IPR037518">
    <property type="entry name" value="MPN"/>
</dbReference>
<dbReference type="Gene3D" id="3.40.140.10">
    <property type="entry name" value="Cytidine Deaminase, domain 2"/>
    <property type="match status" value="1"/>
</dbReference>
<evidence type="ECO:0000313" key="8">
    <source>
        <dbReference type="EMBL" id="BBD08958.1"/>
    </source>
</evidence>
<dbReference type="InterPro" id="IPR025657">
    <property type="entry name" value="RadC_JAB"/>
</dbReference>
<keyword evidence="1" id="KW-0645">Protease</keyword>
<reference evidence="8 9" key="1">
    <citation type="journal article" date="2018" name="Sci. Adv.">
        <title>Multi-heme cytochromes provide a pathway for survival in energy-limited environments.</title>
        <authorList>
            <person name="Deng X."/>
            <person name="Dohmae N."/>
            <person name="Nealson K.H."/>
            <person name="Hashimoto K."/>
            <person name="Okamoto A."/>
        </authorList>
    </citation>
    <scope>NUCLEOTIDE SEQUENCE [LARGE SCALE GENOMIC DNA]</scope>
    <source>
        <strain evidence="8 9">IS5</strain>
    </source>
</reference>
<evidence type="ECO:0000256" key="2">
    <source>
        <dbReference type="ARBA" id="ARBA00022723"/>
    </source>
</evidence>
<organism evidence="8 9">
    <name type="scientific">Desulfovibrio ferrophilus</name>
    <dbReference type="NCBI Taxonomy" id="241368"/>
    <lineage>
        <taxon>Bacteria</taxon>
        <taxon>Pseudomonadati</taxon>
        <taxon>Thermodesulfobacteriota</taxon>
        <taxon>Desulfovibrionia</taxon>
        <taxon>Desulfovibrionales</taxon>
        <taxon>Desulfovibrionaceae</taxon>
        <taxon>Desulfovibrio</taxon>
    </lineage>
</organism>
<keyword evidence="5" id="KW-0482">Metalloprotease</keyword>
<evidence type="ECO:0000259" key="7">
    <source>
        <dbReference type="PROSITE" id="PS50249"/>
    </source>
</evidence>
<dbReference type="GO" id="GO:0006508">
    <property type="term" value="P:proteolysis"/>
    <property type="evidence" value="ECO:0007669"/>
    <property type="project" value="UniProtKB-KW"/>
</dbReference>
<dbReference type="AlphaFoldDB" id="A0A2Z6B0H9"/>
<evidence type="ECO:0000256" key="4">
    <source>
        <dbReference type="ARBA" id="ARBA00022833"/>
    </source>
</evidence>
<protein>
    <submittedName>
        <fullName evidence="8">DNA repair protein RadC</fullName>
    </submittedName>
</protein>
<feature type="domain" description="MPN" evidence="7">
    <location>
        <begin position="103"/>
        <end position="225"/>
    </location>
</feature>
<dbReference type="EMBL" id="AP017378">
    <property type="protein sequence ID" value="BBD08958.1"/>
    <property type="molecule type" value="Genomic_DNA"/>
</dbReference>
<dbReference type="PANTHER" id="PTHR30471">
    <property type="entry name" value="DNA REPAIR PROTEIN RADC"/>
    <property type="match status" value="1"/>
</dbReference>
<evidence type="ECO:0000256" key="1">
    <source>
        <dbReference type="ARBA" id="ARBA00022670"/>
    </source>
</evidence>
<dbReference type="Proteomes" id="UP000269883">
    <property type="component" value="Chromosome"/>
</dbReference>
<sequence>MSGKKHYQGHRRRLRERLLRSPRQLAEYEILELLLGHVLLRQDTKPLAKELLHRFGTLNGVFSARTEDLRKVHGFGPALESFWALWRETWARMSEAPLTRREVLESPQAVAQMAIARLGGKTAEEFWVAMVDTKNRLVAWEQVSRGTVDQAPVYVREVLAMALRFEASGLILVHNHPGGGLEPSRKDRELTRRISAAAQALGVRVLDHMIVGDDTHYSFRTEGLLPEQGLSHTFE</sequence>
<evidence type="ECO:0000256" key="6">
    <source>
        <dbReference type="RuleBase" id="RU003797"/>
    </source>
</evidence>
<dbReference type="Pfam" id="PF20582">
    <property type="entry name" value="UPF0758_N"/>
    <property type="match status" value="1"/>
</dbReference>
<dbReference type="NCBIfam" id="TIGR00608">
    <property type="entry name" value="radc"/>
    <property type="match status" value="1"/>
</dbReference>
<proteinExistence type="inferred from homology"/>
<gene>
    <name evidence="8" type="primary">radC</name>
    <name evidence="8" type="ORF">DFE_2232</name>
</gene>
<dbReference type="InterPro" id="IPR010994">
    <property type="entry name" value="RuvA_2-like"/>
</dbReference>
<dbReference type="Gene3D" id="1.10.150.20">
    <property type="entry name" value="5' to 3' exonuclease, C-terminal subdomain"/>
    <property type="match status" value="1"/>
</dbReference>
<dbReference type="PROSITE" id="PS50249">
    <property type="entry name" value="MPN"/>
    <property type="match status" value="1"/>
</dbReference>
<dbReference type="GO" id="GO:0046872">
    <property type="term" value="F:metal ion binding"/>
    <property type="evidence" value="ECO:0007669"/>
    <property type="project" value="UniProtKB-KW"/>
</dbReference>
<keyword evidence="9" id="KW-1185">Reference proteome</keyword>
<dbReference type="InterPro" id="IPR001405">
    <property type="entry name" value="UPF0758"/>
</dbReference>
<dbReference type="PANTHER" id="PTHR30471:SF3">
    <property type="entry name" value="UPF0758 PROTEIN YEES-RELATED"/>
    <property type="match status" value="1"/>
</dbReference>